<keyword evidence="1 2" id="KW-0238">DNA-binding</keyword>
<dbReference type="Gene3D" id="1.10.357.10">
    <property type="entry name" value="Tetracycline Repressor, domain 2"/>
    <property type="match status" value="1"/>
</dbReference>
<gene>
    <name evidence="4" type="ORF">SAMN02745724_02032</name>
</gene>
<dbReference type="PROSITE" id="PS50977">
    <property type="entry name" value="HTH_TETR_2"/>
    <property type="match status" value="1"/>
</dbReference>
<dbReference type="EMBL" id="FOLO01000012">
    <property type="protein sequence ID" value="SFC58438.1"/>
    <property type="molecule type" value="Genomic_DNA"/>
</dbReference>
<keyword evidence="5" id="KW-1185">Reference proteome</keyword>
<organism evidence="4 5">
    <name type="scientific">Pseudoalteromonas denitrificans DSM 6059</name>
    <dbReference type="NCBI Taxonomy" id="1123010"/>
    <lineage>
        <taxon>Bacteria</taxon>
        <taxon>Pseudomonadati</taxon>
        <taxon>Pseudomonadota</taxon>
        <taxon>Gammaproteobacteria</taxon>
        <taxon>Alteromonadales</taxon>
        <taxon>Pseudoalteromonadaceae</taxon>
        <taxon>Pseudoalteromonas</taxon>
    </lineage>
</organism>
<dbReference type="STRING" id="1123010.SAMN02745724_02032"/>
<evidence type="ECO:0000256" key="2">
    <source>
        <dbReference type="PROSITE-ProRule" id="PRU00335"/>
    </source>
</evidence>
<dbReference type="RefSeq" id="WP_091983337.1">
    <property type="nucleotide sequence ID" value="NZ_FOLO01000012.1"/>
</dbReference>
<proteinExistence type="predicted"/>
<dbReference type="InterPro" id="IPR036271">
    <property type="entry name" value="Tet_transcr_reg_TetR-rel_C_sf"/>
</dbReference>
<dbReference type="OrthoDB" id="63332at2"/>
<feature type="domain" description="HTH tetR-type" evidence="3">
    <location>
        <begin position="13"/>
        <end position="71"/>
    </location>
</feature>
<dbReference type="PANTHER" id="PTHR43479">
    <property type="entry name" value="ACREF/ENVCD OPERON REPRESSOR-RELATED"/>
    <property type="match status" value="1"/>
</dbReference>
<dbReference type="Pfam" id="PF00440">
    <property type="entry name" value="TetR_N"/>
    <property type="match status" value="1"/>
</dbReference>
<evidence type="ECO:0000256" key="1">
    <source>
        <dbReference type="ARBA" id="ARBA00023125"/>
    </source>
</evidence>
<name>A0A1I1KID7_9GAMM</name>
<reference evidence="4 5" key="1">
    <citation type="submission" date="2016-10" db="EMBL/GenBank/DDBJ databases">
        <authorList>
            <person name="de Groot N.N."/>
        </authorList>
    </citation>
    <scope>NUCLEOTIDE SEQUENCE [LARGE SCALE GENOMIC DNA]</scope>
    <source>
        <strain evidence="4 5">DSM 6059</strain>
    </source>
</reference>
<feature type="DNA-binding region" description="H-T-H motif" evidence="2">
    <location>
        <begin position="34"/>
        <end position="53"/>
    </location>
</feature>
<dbReference type="SUPFAM" id="SSF46689">
    <property type="entry name" value="Homeodomain-like"/>
    <property type="match status" value="1"/>
</dbReference>
<evidence type="ECO:0000313" key="5">
    <source>
        <dbReference type="Proteomes" id="UP000198862"/>
    </source>
</evidence>
<evidence type="ECO:0000313" key="4">
    <source>
        <dbReference type="EMBL" id="SFC58438.1"/>
    </source>
</evidence>
<dbReference type="InterPro" id="IPR001647">
    <property type="entry name" value="HTH_TetR"/>
</dbReference>
<sequence length="191" mass="21527">MKNKMNIKDPRASRSRQALLDAGIQAFLQNPNASLTEVATFAGVGRATLYRHFETREQLIQEMAKESLIQIDKAMAPIYEKNLKGSFAIKAMFEVSMPVADRFHFLLSLWNIANEDTKVREIYDRQLNEINTLVEQGKRAGEIKSDMTTTWIVTLIDCLIYAGWWSIKDGHLDAKSASELAIASLFGGIQT</sequence>
<accession>A0A1I1KID7</accession>
<dbReference type="PANTHER" id="PTHR43479:SF11">
    <property type="entry name" value="ACREF_ENVCD OPERON REPRESSOR-RELATED"/>
    <property type="match status" value="1"/>
</dbReference>
<dbReference type="GO" id="GO:0003677">
    <property type="term" value="F:DNA binding"/>
    <property type="evidence" value="ECO:0007669"/>
    <property type="project" value="UniProtKB-UniRule"/>
</dbReference>
<protein>
    <submittedName>
        <fullName evidence="4">Transcriptional regulator, TetR family</fullName>
    </submittedName>
</protein>
<dbReference type="Proteomes" id="UP000198862">
    <property type="component" value="Unassembled WGS sequence"/>
</dbReference>
<dbReference type="SUPFAM" id="SSF48498">
    <property type="entry name" value="Tetracyclin repressor-like, C-terminal domain"/>
    <property type="match status" value="1"/>
</dbReference>
<dbReference type="InterPro" id="IPR009057">
    <property type="entry name" value="Homeodomain-like_sf"/>
</dbReference>
<dbReference type="InterPro" id="IPR050624">
    <property type="entry name" value="HTH-type_Tx_Regulator"/>
</dbReference>
<evidence type="ECO:0000259" key="3">
    <source>
        <dbReference type="PROSITE" id="PS50977"/>
    </source>
</evidence>
<dbReference type="AlphaFoldDB" id="A0A1I1KID7"/>